<evidence type="ECO:0000256" key="2">
    <source>
        <dbReference type="ARBA" id="ARBA00022840"/>
    </source>
</evidence>
<dbReference type="EMBL" id="FOXI01000003">
    <property type="protein sequence ID" value="SFP38481.1"/>
    <property type="molecule type" value="Genomic_DNA"/>
</dbReference>
<keyword evidence="5" id="KW-1185">Reference proteome</keyword>
<proteinExistence type="predicted"/>
<dbReference type="PROSITE" id="PS00455">
    <property type="entry name" value="AMP_BINDING"/>
    <property type="match status" value="1"/>
</dbReference>
<dbReference type="InterPro" id="IPR020845">
    <property type="entry name" value="AMP-binding_CS"/>
</dbReference>
<dbReference type="SUPFAM" id="SSF56801">
    <property type="entry name" value="Acetyl-CoA synthetase-like"/>
    <property type="match status" value="1"/>
</dbReference>
<dbReference type="OrthoDB" id="70225at2157"/>
<evidence type="ECO:0000259" key="3">
    <source>
        <dbReference type="Pfam" id="PF00501"/>
    </source>
</evidence>
<dbReference type="GO" id="GO:0004467">
    <property type="term" value="F:long-chain fatty acid-CoA ligase activity"/>
    <property type="evidence" value="ECO:0007669"/>
    <property type="project" value="TreeGrafter"/>
</dbReference>
<keyword evidence="1" id="KW-0547">Nucleotide-binding</keyword>
<dbReference type="GO" id="GO:0005524">
    <property type="term" value="F:ATP binding"/>
    <property type="evidence" value="ECO:0007669"/>
    <property type="project" value="UniProtKB-KW"/>
</dbReference>
<dbReference type="AlphaFoldDB" id="A0A1I5PXU7"/>
<accession>A0A1I5PXU7</accession>
<reference evidence="5" key="1">
    <citation type="submission" date="2016-10" db="EMBL/GenBank/DDBJ databases">
        <authorList>
            <person name="Varghese N."/>
            <person name="Submissions S."/>
        </authorList>
    </citation>
    <scope>NUCLEOTIDE SEQUENCE [LARGE SCALE GENOMIC DNA]</scope>
    <source>
        <strain evidence="5">CGMCC 1.10329</strain>
    </source>
</reference>
<protein>
    <submittedName>
        <fullName evidence="4">Long-chain acyl-CoA synthetase</fullName>
    </submittedName>
</protein>
<dbReference type="InterPro" id="IPR042099">
    <property type="entry name" value="ANL_N_sf"/>
</dbReference>
<dbReference type="GO" id="GO:0016020">
    <property type="term" value="C:membrane"/>
    <property type="evidence" value="ECO:0007669"/>
    <property type="project" value="TreeGrafter"/>
</dbReference>
<dbReference type="Pfam" id="PF23562">
    <property type="entry name" value="AMP-binding_C_3"/>
    <property type="match status" value="1"/>
</dbReference>
<dbReference type="Gene3D" id="3.40.50.12780">
    <property type="entry name" value="N-terminal domain of ligase-like"/>
    <property type="match status" value="1"/>
</dbReference>
<sequence>MDIREAERGFDHPVIDDDTLPAMFEASAERNAAEVAQRYKGGIYDRSLVAEGVIPEAPAGDFADLRYEETQAIVRNLAAGFRDLGVEAGDRVGLFADTRMEWAQADFGVLAAGGVVNTVYSGSSERQTEYLLGDAGADGVVVENGDLLHKVLNVEDDLDLSFVVVIDQPADGSGAAAAIRDRDDVFTLGQLHDRGAEAFDEDAYEGWLDERDPDDLASLVYTSGTTGQPKGVKLTHHNFRSNVNQCFRRFGPRPDRDPDMPTTDTDTVALSFLPLAHVFERLSGHFLMFAAGATIAYAESPDTLREDFKLVEPTTFTSVPRVYEKLYAAVREQASESPLKQRIFEWAVDVAREYERTDDPGTLLSLKHDVGDKLVYSSVREALGDNVDFFVSGGGSLSEDLCRLFHGMGIPILEGYGLTETAPVLSVNPIEDPKPGTIGPPVVDVETDLDESIGVMGDEIEGETGELLVRGPNVTDGYWEKPDETADAFEEAEDGGEPWFRTGDVVEIRPDGYIAFRERAKQLLKLSTGKMVPPGPIEDAFADNELIEQAMVVGDARKFVGALIVPAFDAVRAWGEREGLDLPADDDELCHDDRVRDRIQAEVEAINESFESHEQIKQFRLVPEEFTPENDLLTPTMKKKRRKILDRWSDEVEDLYE</sequence>
<dbReference type="Proteomes" id="UP000183769">
    <property type="component" value="Unassembled WGS sequence"/>
</dbReference>
<dbReference type="CDD" id="cd05907">
    <property type="entry name" value="VL_LC_FACS_like"/>
    <property type="match status" value="1"/>
</dbReference>
<feature type="domain" description="AMP-dependent synthetase/ligase" evidence="3">
    <location>
        <begin position="62"/>
        <end position="479"/>
    </location>
</feature>
<dbReference type="RefSeq" id="WP_074876442.1">
    <property type="nucleotide sequence ID" value="NZ_FOXI01000003.1"/>
</dbReference>
<dbReference type="PANTHER" id="PTHR43272">
    <property type="entry name" value="LONG-CHAIN-FATTY-ACID--COA LIGASE"/>
    <property type="match status" value="1"/>
</dbReference>
<gene>
    <name evidence="4" type="ORF">SAMN05216277_103143</name>
</gene>
<dbReference type="PANTHER" id="PTHR43272:SF33">
    <property type="entry name" value="AMP-BINDING DOMAIN-CONTAINING PROTEIN-RELATED"/>
    <property type="match status" value="1"/>
</dbReference>
<evidence type="ECO:0000256" key="1">
    <source>
        <dbReference type="ARBA" id="ARBA00022741"/>
    </source>
</evidence>
<dbReference type="Pfam" id="PF00501">
    <property type="entry name" value="AMP-binding"/>
    <property type="match status" value="1"/>
</dbReference>
<name>A0A1I5PXU7_9EURY</name>
<evidence type="ECO:0000313" key="4">
    <source>
        <dbReference type="EMBL" id="SFP38481.1"/>
    </source>
</evidence>
<keyword evidence="2" id="KW-0067">ATP-binding</keyword>
<evidence type="ECO:0000313" key="5">
    <source>
        <dbReference type="Proteomes" id="UP000183769"/>
    </source>
</evidence>
<dbReference type="InterPro" id="IPR000873">
    <property type="entry name" value="AMP-dep_synth/lig_dom"/>
</dbReference>
<organism evidence="4 5">
    <name type="scientific">Halolamina pelagica</name>
    <dbReference type="NCBI Taxonomy" id="699431"/>
    <lineage>
        <taxon>Archaea</taxon>
        <taxon>Methanobacteriati</taxon>
        <taxon>Methanobacteriota</taxon>
        <taxon>Stenosarchaea group</taxon>
        <taxon>Halobacteria</taxon>
        <taxon>Halobacteriales</taxon>
        <taxon>Haloferacaceae</taxon>
    </lineage>
</organism>